<keyword evidence="1" id="KW-0812">Transmembrane</keyword>
<dbReference type="GeneTree" id="ENSGT00940000158236"/>
<keyword evidence="1" id="KW-1133">Transmembrane helix</keyword>
<dbReference type="Gene3D" id="6.20.400.20">
    <property type="match status" value="1"/>
</dbReference>
<name>A0A8C7LAT7_ONCKI</name>
<reference evidence="2" key="2">
    <citation type="submission" date="2025-09" db="UniProtKB">
        <authorList>
            <consortium name="Ensembl"/>
        </authorList>
    </citation>
    <scope>IDENTIFICATION</scope>
</reference>
<protein>
    <submittedName>
        <fullName evidence="2">Opioid receptor, mu 1</fullName>
    </submittedName>
</protein>
<keyword evidence="3" id="KW-1185">Reference proteome</keyword>
<evidence type="ECO:0000313" key="2">
    <source>
        <dbReference type="Ensembl" id="ENSOKIP00005109412.1"/>
    </source>
</evidence>
<feature type="transmembrane region" description="Helical" evidence="1">
    <location>
        <begin position="52"/>
        <end position="81"/>
    </location>
</feature>
<evidence type="ECO:0000313" key="3">
    <source>
        <dbReference type="Proteomes" id="UP000694557"/>
    </source>
</evidence>
<accession>A0A8C7LAT7</accession>
<dbReference type="SUPFAM" id="SSF81321">
    <property type="entry name" value="Family A G protein-coupled receptor-like"/>
    <property type="match status" value="1"/>
</dbReference>
<keyword evidence="1" id="KW-0472">Membrane</keyword>
<dbReference type="Proteomes" id="UP000694557">
    <property type="component" value="Unassembled WGS sequence"/>
</dbReference>
<proteinExistence type="predicted"/>
<reference evidence="2" key="1">
    <citation type="submission" date="2025-08" db="UniProtKB">
        <authorList>
            <consortium name="Ensembl"/>
        </authorList>
    </citation>
    <scope>IDENTIFICATION</scope>
</reference>
<organism evidence="2 3">
    <name type="scientific">Oncorhynchus kisutch</name>
    <name type="common">Coho salmon</name>
    <name type="synonym">Salmo kisutch</name>
    <dbReference type="NCBI Taxonomy" id="8019"/>
    <lineage>
        <taxon>Eukaryota</taxon>
        <taxon>Metazoa</taxon>
        <taxon>Chordata</taxon>
        <taxon>Craniata</taxon>
        <taxon>Vertebrata</taxon>
        <taxon>Euteleostomi</taxon>
        <taxon>Actinopterygii</taxon>
        <taxon>Neopterygii</taxon>
        <taxon>Teleostei</taxon>
        <taxon>Protacanthopterygii</taxon>
        <taxon>Salmoniformes</taxon>
        <taxon>Salmonidae</taxon>
        <taxon>Salmoninae</taxon>
        <taxon>Oncorhynchus</taxon>
    </lineage>
</organism>
<dbReference type="Ensembl" id="ENSOKIT00005117200.1">
    <property type="protein sequence ID" value="ENSOKIP00005109412.1"/>
    <property type="gene ID" value="ENSOKIG00005047869.1"/>
</dbReference>
<evidence type="ECO:0000256" key="1">
    <source>
        <dbReference type="SAM" id="Phobius"/>
    </source>
</evidence>
<sequence length="275" mass="30234">MGSGGNTSDIPYYFSHLAMMNNSVFCRNFSDNVSVEAKCERTDNLAKDSTPVIIAIIITTLYSIVCVLGLVGNVLVMYVIIRIHRLHFDLPTPILVLGESPENLRLHLCLHHPGPHHYRMLRANDLAPEERAHVVRLQGEGPQPAAHHPHGPGGGGRLHHLLDAHPHLRHHQSPNQHPQLPAAVRHLALLHRSGLHQQLPESRPLRLPGRELQALLPRVLHPPESLCAGAAEFFSYPPPPAAPARSALQRQQGGEVQSTGMTRYGDVVFGLTLPA</sequence>
<gene>
    <name evidence="2" type="primary">OPRM1</name>
    <name evidence="2" type="synonym">LOC109875874</name>
</gene>
<dbReference type="AlphaFoldDB" id="A0A8C7LAT7"/>